<comment type="function">
    <text evidence="6">Involved in nucleotide metabolism via production of dUMP, the immediate precursor of thymidine nucleotides, and decreases the intracellular concentration of dUTP so that uracil cannot be incorporated into DNA.</text>
</comment>
<comment type="pathway">
    <text evidence="1 6">Pyrimidine metabolism; dUMP biosynthesis; dUMP from dCTP (dUTP route): step 2/2.</text>
</comment>
<dbReference type="AlphaFoldDB" id="A0A1Y1WFE4"/>
<dbReference type="InterPro" id="IPR033704">
    <property type="entry name" value="dUTPase_trimeric"/>
</dbReference>
<evidence type="ECO:0000256" key="2">
    <source>
        <dbReference type="ARBA" id="ARBA00006581"/>
    </source>
</evidence>
<dbReference type="InterPro" id="IPR008181">
    <property type="entry name" value="dUTPase"/>
</dbReference>
<dbReference type="GeneID" id="63801163"/>
<comment type="caution">
    <text evidence="8">The sequence shown here is derived from an EMBL/GenBank/DDBJ whole genome shotgun (WGS) entry which is preliminary data.</text>
</comment>
<evidence type="ECO:0000256" key="3">
    <source>
        <dbReference type="ARBA" id="ARBA00011233"/>
    </source>
</evidence>
<keyword evidence="9" id="KW-1185">Reference proteome</keyword>
<evidence type="ECO:0000256" key="6">
    <source>
        <dbReference type="RuleBase" id="RU367024"/>
    </source>
</evidence>
<dbReference type="SUPFAM" id="SSF51283">
    <property type="entry name" value="dUTPase-like"/>
    <property type="match status" value="1"/>
</dbReference>
<dbReference type="Proteomes" id="UP000193922">
    <property type="component" value="Unassembled WGS sequence"/>
</dbReference>
<protein>
    <recommendedName>
        <fullName evidence="6">Deoxyuridine 5'-triphosphate nucleotidohydrolase</fullName>
        <shortName evidence="6">dUTPase</shortName>
        <ecNumber evidence="6">3.6.1.23</ecNumber>
    </recommendedName>
    <alternativeName>
        <fullName evidence="6">dUTP pyrophosphatase</fullName>
    </alternativeName>
</protein>
<dbReference type="Gene3D" id="2.70.40.10">
    <property type="match status" value="1"/>
</dbReference>
<dbReference type="InterPro" id="IPR029054">
    <property type="entry name" value="dUTPase-like"/>
</dbReference>
<dbReference type="GO" id="GO:0000287">
    <property type="term" value="F:magnesium ion binding"/>
    <property type="evidence" value="ECO:0007669"/>
    <property type="project" value="UniProtKB-UniRule"/>
</dbReference>
<comment type="subunit">
    <text evidence="3 6">Homotrimer.</text>
</comment>
<evidence type="ECO:0000256" key="5">
    <source>
        <dbReference type="ARBA" id="ARBA00023080"/>
    </source>
</evidence>
<dbReference type="InterPro" id="IPR036157">
    <property type="entry name" value="dUTPase-like_sf"/>
</dbReference>
<comment type="cofactor">
    <cofactor evidence="6">
        <name>Mg(2+)</name>
        <dbReference type="ChEBI" id="CHEBI:18420"/>
    </cofactor>
</comment>
<dbReference type="NCBIfam" id="TIGR00576">
    <property type="entry name" value="dut"/>
    <property type="match status" value="1"/>
</dbReference>
<reference evidence="8 9" key="1">
    <citation type="submission" date="2016-07" db="EMBL/GenBank/DDBJ databases">
        <title>Pervasive Adenine N6-methylation of Active Genes in Fungi.</title>
        <authorList>
            <consortium name="DOE Joint Genome Institute"/>
            <person name="Mondo S.J."/>
            <person name="Dannebaum R.O."/>
            <person name="Kuo R.C."/>
            <person name="Labutti K."/>
            <person name="Haridas S."/>
            <person name="Kuo A."/>
            <person name="Salamov A."/>
            <person name="Ahrendt S.R."/>
            <person name="Lipzen A."/>
            <person name="Sullivan W."/>
            <person name="Andreopoulos W.B."/>
            <person name="Clum A."/>
            <person name="Lindquist E."/>
            <person name="Daum C."/>
            <person name="Ramamoorthy G.K."/>
            <person name="Gryganskyi A."/>
            <person name="Culley D."/>
            <person name="Magnuson J.K."/>
            <person name="James T.Y."/>
            <person name="O'Malley M.A."/>
            <person name="Stajich J.E."/>
            <person name="Spatafora J.W."/>
            <person name="Visel A."/>
            <person name="Grigoriev I.V."/>
        </authorList>
    </citation>
    <scope>NUCLEOTIDE SEQUENCE [LARGE SCALE GENOMIC DNA]</scope>
    <source>
        <strain evidence="8 9">ATCC 12442</strain>
    </source>
</reference>
<keyword evidence="4 6" id="KW-0378">Hydrolase</keyword>
<evidence type="ECO:0000259" key="7">
    <source>
        <dbReference type="Pfam" id="PF00692"/>
    </source>
</evidence>
<evidence type="ECO:0000313" key="9">
    <source>
        <dbReference type="Proteomes" id="UP000193922"/>
    </source>
</evidence>
<dbReference type="EC" id="3.6.1.23" evidence="6"/>
<dbReference type="GO" id="GO:0004170">
    <property type="term" value="F:dUTP diphosphatase activity"/>
    <property type="evidence" value="ECO:0007669"/>
    <property type="project" value="UniProtKB-UniRule"/>
</dbReference>
<dbReference type="Pfam" id="PF00692">
    <property type="entry name" value="dUTPase"/>
    <property type="match status" value="1"/>
</dbReference>
<keyword evidence="5 6" id="KW-0546">Nucleotide metabolism</keyword>
<comment type="catalytic activity">
    <reaction evidence="6">
        <text>dUTP + H2O = dUMP + diphosphate + H(+)</text>
        <dbReference type="Rhea" id="RHEA:10248"/>
        <dbReference type="ChEBI" id="CHEBI:15377"/>
        <dbReference type="ChEBI" id="CHEBI:15378"/>
        <dbReference type="ChEBI" id="CHEBI:33019"/>
        <dbReference type="ChEBI" id="CHEBI:61555"/>
        <dbReference type="ChEBI" id="CHEBI:246422"/>
        <dbReference type="EC" id="3.6.1.23"/>
    </reaction>
</comment>
<proteinExistence type="inferred from homology"/>
<dbReference type="GO" id="GO:0006226">
    <property type="term" value="P:dUMP biosynthetic process"/>
    <property type="evidence" value="ECO:0007669"/>
    <property type="project" value="UniProtKB-UniRule"/>
</dbReference>
<name>A0A1Y1WFE4_9FUNG</name>
<keyword evidence="6" id="KW-0479">Metal-binding</keyword>
<feature type="domain" description="dUTPase-like" evidence="7">
    <location>
        <begin position="38"/>
        <end position="164"/>
    </location>
</feature>
<dbReference type="RefSeq" id="XP_040745694.1">
    <property type="nucleotide sequence ID" value="XM_040884515.1"/>
</dbReference>
<comment type="similarity">
    <text evidence="2 6">Belongs to the dUTPase family.</text>
</comment>
<dbReference type="EMBL" id="MCFD01000003">
    <property type="protein sequence ID" value="ORX72270.1"/>
    <property type="molecule type" value="Genomic_DNA"/>
</dbReference>
<accession>A0A1Y1WFE4</accession>
<dbReference type="OrthoDB" id="10261072at2759"/>
<feature type="non-terminal residue" evidence="8">
    <location>
        <position position="166"/>
    </location>
</feature>
<dbReference type="PANTHER" id="PTHR11241">
    <property type="entry name" value="DEOXYURIDINE 5'-TRIPHOSPHATE NUCLEOTIDOHYDROLASE"/>
    <property type="match status" value="1"/>
</dbReference>
<sequence length="166" mass="17320">MGSAIGGQAARDLDSLHIQQLGTGERNSVQIQLLHPRATLPSRAHQTDAGLDISSVRAVFIPPGTTELVPVGFAVTPPPGMYMQLISRSSLAKRGITVEGGVIDPGYTGEVSVILRNSSAEPYAVAVGERVAQMIAHMLPIVAVQAVDKLGQHDRGKKGFGSSGTS</sequence>
<dbReference type="STRING" id="61395.A0A1Y1WFE4"/>
<dbReference type="NCBIfam" id="NF001862">
    <property type="entry name" value="PRK00601.1"/>
    <property type="match status" value="1"/>
</dbReference>
<dbReference type="CDD" id="cd07557">
    <property type="entry name" value="trimeric_dUTPase"/>
    <property type="match status" value="1"/>
</dbReference>
<dbReference type="UniPathway" id="UPA00610">
    <property type="reaction ID" value="UER00666"/>
</dbReference>
<evidence type="ECO:0000313" key="8">
    <source>
        <dbReference type="EMBL" id="ORX72270.1"/>
    </source>
</evidence>
<organism evidence="8 9">
    <name type="scientific">Linderina pennispora</name>
    <dbReference type="NCBI Taxonomy" id="61395"/>
    <lineage>
        <taxon>Eukaryota</taxon>
        <taxon>Fungi</taxon>
        <taxon>Fungi incertae sedis</taxon>
        <taxon>Zoopagomycota</taxon>
        <taxon>Kickxellomycotina</taxon>
        <taxon>Kickxellomycetes</taxon>
        <taxon>Kickxellales</taxon>
        <taxon>Kickxellaceae</taxon>
        <taxon>Linderina</taxon>
    </lineage>
</organism>
<evidence type="ECO:0000256" key="4">
    <source>
        <dbReference type="ARBA" id="ARBA00022801"/>
    </source>
</evidence>
<keyword evidence="6" id="KW-0460">Magnesium</keyword>
<evidence type="ECO:0000256" key="1">
    <source>
        <dbReference type="ARBA" id="ARBA00005142"/>
    </source>
</evidence>
<dbReference type="PANTHER" id="PTHR11241:SF0">
    <property type="entry name" value="DEOXYURIDINE 5'-TRIPHOSPHATE NUCLEOTIDOHYDROLASE"/>
    <property type="match status" value="1"/>
</dbReference>
<gene>
    <name evidence="8" type="ORF">DL89DRAFT_221360</name>
</gene>
<dbReference type="GO" id="GO:0046081">
    <property type="term" value="P:dUTP catabolic process"/>
    <property type="evidence" value="ECO:0007669"/>
    <property type="project" value="UniProtKB-UniRule"/>
</dbReference>